<dbReference type="RefSeq" id="WP_319960238.1">
    <property type="nucleotide sequence ID" value="NZ_JAXARY010000001.1"/>
</dbReference>
<sequence length="85" mass="9656">MNITPEQRIMNNDPKRIIDAAMQLEPTVRAFIAETLLESLDFEEDFPVSAAWQEEIQRRCAAIDNGTARLVDHELAMVQLRTSLG</sequence>
<name>A0ABU4U901_9GAMM</name>
<dbReference type="EMBL" id="JAXARY010000001">
    <property type="protein sequence ID" value="MDX8125820.1"/>
    <property type="molecule type" value="Genomic_DNA"/>
</dbReference>
<protein>
    <submittedName>
        <fullName evidence="1">Addiction module protein</fullName>
    </submittedName>
</protein>
<gene>
    <name evidence="1" type="ORF">QLH52_00855</name>
</gene>
<evidence type="ECO:0000313" key="1">
    <source>
        <dbReference type="EMBL" id="MDX8125820.1"/>
    </source>
</evidence>
<dbReference type="Proteomes" id="UP001284537">
    <property type="component" value="Unassembled WGS sequence"/>
</dbReference>
<organism evidence="1 2">
    <name type="scientific">Methylomonas defluvii</name>
    <dbReference type="NCBI Taxonomy" id="3045149"/>
    <lineage>
        <taxon>Bacteria</taxon>
        <taxon>Pseudomonadati</taxon>
        <taxon>Pseudomonadota</taxon>
        <taxon>Gammaproteobacteria</taxon>
        <taxon>Methylococcales</taxon>
        <taxon>Methylococcaceae</taxon>
        <taxon>Methylomonas</taxon>
    </lineage>
</organism>
<dbReference type="Pfam" id="PF09720">
    <property type="entry name" value="Unstab_antitox"/>
    <property type="match status" value="1"/>
</dbReference>
<proteinExistence type="predicted"/>
<evidence type="ECO:0000313" key="2">
    <source>
        <dbReference type="Proteomes" id="UP001284537"/>
    </source>
</evidence>
<accession>A0ABU4U901</accession>
<keyword evidence="2" id="KW-1185">Reference proteome</keyword>
<comment type="caution">
    <text evidence="1">The sequence shown here is derived from an EMBL/GenBank/DDBJ whole genome shotgun (WGS) entry which is preliminary data.</text>
</comment>
<reference evidence="1 2" key="1">
    <citation type="submission" date="2023-11" db="EMBL/GenBank/DDBJ databases">
        <authorList>
            <person name="Ouyang M.-Y."/>
        </authorList>
    </citation>
    <scope>NUCLEOTIDE SEQUENCE [LARGE SCALE GENOMIC DNA]</scope>
    <source>
        <strain evidence="1 2">OY6</strain>
    </source>
</reference>
<dbReference type="InterPro" id="IPR013406">
    <property type="entry name" value="CHP02574_addiction_mod"/>
</dbReference>